<keyword evidence="1" id="KW-0472">Membrane</keyword>
<gene>
    <name evidence="2" type="ORF">DI551_01150</name>
</gene>
<evidence type="ECO:0000313" key="2">
    <source>
        <dbReference type="EMBL" id="PZQ48720.1"/>
    </source>
</evidence>
<proteinExistence type="predicted"/>
<name>A0A2W5QBD6_9BACT</name>
<protein>
    <submittedName>
        <fullName evidence="2">Uncharacterized protein</fullName>
    </submittedName>
</protein>
<organism evidence="2 3">
    <name type="scientific">Micavibrio aeruginosavorus</name>
    <dbReference type="NCBI Taxonomy" id="349221"/>
    <lineage>
        <taxon>Bacteria</taxon>
        <taxon>Pseudomonadati</taxon>
        <taxon>Bdellovibrionota</taxon>
        <taxon>Bdellovibrionia</taxon>
        <taxon>Bdellovibrionales</taxon>
        <taxon>Pseudobdellovibrionaceae</taxon>
        <taxon>Micavibrio</taxon>
    </lineage>
</organism>
<accession>A0A2W5QBD6</accession>
<keyword evidence="1" id="KW-0812">Transmembrane</keyword>
<reference evidence="2 3" key="1">
    <citation type="submission" date="2017-08" db="EMBL/GenBank/DDBJ databases">
        <title>Infants hospitalized years apart are colonized by the same room-sourced microbial strains.</title>
        <authorList>
            <person name="Brooks B."/>
            <person name="Olm M.R."/>
            <person name="Firek B.A."/>
            <person name="Baker R."/>
            <person name="Thomas B.C."/>
            <person name="Morowitz M.J."/>
            <person name="Banfield J.F."/>
        </authorList>
    </citation>
    <scope>NUCLEOTIDE SEQUENCE [LARGE SCALE GENOMIC DNA]</scope>
    <source>
        <strain evidence="2">S2_005_002_R2_29</strain>
    </source>
</reference>
<evidence type="ECO:0000256" key="1">
    <source>
        <dbReference type="SAM" id="Phobius"/>
    </source>
</evidence>
<dbReference type="AlphaFoldDB" id="A0A2W5QBD6"/>
<feature type="transmembrane region" description="Helical" evidence="1">
    <location>
        <begin position="6"/>
        <end position="28"/>
    </location>
</feature>
<dbReference type="Proteomes" id="UP000249417">
    <property type="component" value="Unassembled WGS sequence"/>
</dbReference>
<keyword evidence="1" id="KW-1133">Transmembrane helix</keyword>
<evidence type="ECO:0000313" key="3">
    <source>
        <dbReference type="Proteomes" id="UP000249417"/>
    </source>
</evidence>
<comment type="caution">
    <text evidence="2">The sequence shown here is derived from an EMBL/GenBank/DDBJ whole genome shotgun (WGS) entry which is preliminary data.</text>
</comment>
<sequence>MNIFDTGLIWWITAVDLPAMTGLFWLIFQSRKEADEAIETLQETLDVRLAQLREGLSAFKLEVAKTYASVGDMKDLETRIVSHLLRIEAKLDQTALKTESLKAFRPE</sequence>
<dbReference type="EMBL" id="QFQB01000003">
    <property type="protein sequence ID" value="PZQ48720.1"/>
    <property type="molecule type" value="Genomic_DNA"/>
</dbReference>